<dbReference type="Gene3D" id="3.40.50.300">
    <property type="entry name" value="P-loop containing nucleotide triphosphate hydrolases"/>
    <property type="match status" value="1"/>
</dbReference>
<sequence length="780" mass="83984">MTAMNHEHNHRTPPHPPKPPAPRPRTPPPAPVQAPPLSAVERWVRTPRVPDAPGVYAYDHVPRPPDDPDRMTDRRLIGGAVLALLCAMFLWSMLRNGYIPFWRRPLTLLTPGSWWGDPTPRPGLFAAAAYELLWIGGLAYYFGRLGNWPEVGRRYAPTPARRAWAALAVGFFVWLLSEKEWVPLVDLLVPLLPRSWIMGGGNAHTALAVQRGLHAVAALIIAVPAARYGRWLDLLPGRAAARKAAGIPGQAGPPGAAPARTVPADWAELRAAGYPAVADRLTEEVRTGRMSDVDFVRIREAWQAASRAGQGERQFADTVLELGAAAYAHPSGSRDLPRRTAAHDLLGGQVRIGTGVDDRRNGYRYRGAGIALDPGLLGTGLLAVGPPGSGKSRMLMRPVVESLCLQALAGRAAVVAVGAPEADLGPADAFDVVISLADPASRYDLDLYGGTSDPDAAGRLLAEALTDGPESEQRRAATALGQLLGPYAAVHRRFPPVPVLRELLEGLPHAHAALREELDAAGLPGLVRELDARQRQSARPGDIGHVLADRVALLDRPAFAGFFDTSGRSRPFAMHALNHPLRVRIELPEHGHAEASRILVRLLLAQFTEAVATRRDRSRFACIVVDDAGEAVSEGTLRALPSLRAYNAGVVLGLRTLDALPEGLRGPVIGAVGCHMAFAGITARDGRYFAETWGTTLVETRDVTRTPDQSGGTMRRLSRGVRRLFTGEAVTTESVTVREVERERWSASDLAQHVPAGHAVVSFTTVGGERTPPVLLDLRA</sequence>
<keyword evidence="2" id="KW-1133">Transmembrane helix</keyword>
<dbReference type="AlphaFoldDB" id="A0A1H0PL66"/>
<evidence type="ECO:0000313" key="3">
    <source>
        <dbReference type="EMBL" id="SDP05763.1"/>
    </source>
</evidence>
<proteinExistence type="predicted"/>
<keyword evidence="2" id="KW-0472">Membrane</keyword>
<reference evidence="3 4" key="1">
    <citation type="submission" date="2016-10" db="EMBL/GenBank/DDBJ databases">
        <authorList>
            <person name="de Groot N.N."/>
        </authorList>
    </citation>
    <scope>NUCLEOTIDE SEQUENCE [LARGE SCALE GENOMIC DNA]</scope>
    <source>
        <strain evidence="3 4">CGMCC 4.2022</strain>
    </source>
</reference>
<dbReference type="SUPFAM" id="SSF52540">
    <property type="entry name" value="P-loop containing nucleoside triphosphate hydrolases"/>
    <property type="match status" value="1"/>
</dbReference>
<organism evidence="3 4">
    <name type="scientific">Actinacidiphila guanduensis</name>
    <dbReference type="NCBI Taxonomy" id="310781"/>
    <lineage>
        <taxon>Bacteria</taxon>
        <taxon>Bacillati</taxon>
        <taxon>Actinomycetota</taxon>
        <taxon>Actinomycetes</taxon>
        <taxon>Kitasatosporales</taxon>
        <taxon>Streptomycetaceae</taxon>
        <taxon>Actinacidiphila</taxon>
    </lineage>
</organism>
<keyword evidence="4" id="KW-1185">Reference proteome</keyword>
<feature type="transmembrane region" description="Helical" evidence="2">
    <location>
        <begin position="76"/>
        <end position="94"/>
    </location>
</feature>
<dbReference type="EMBL" id="FNIE01000016">
    <property type="protein sequence ID" value="SDP05763.1"/>
    <property type="molecule type" value="Genomic_DNA"/>
</dbReference>
<feature type="compositionally biased region" description="Pro residues" evidence="1">
    <location>
        <begin position="14"/>
        <end position="34"/>
    </location>
</feature>
<dbReference type="InterPro" id="IPR027417">
    <property type="entry name" value="P-loop_NTPase"/>
</dbReference>
<evidence type="ECO:0008006" key="5">
    <source>
        <dbReference type="Google" id="ProtNLM"/>
    </source>
</evidence>
<dbReference type="Proteomes" id="UP000199341">
    <property type="component" value="Unassembled WGS sequence"/>
</dbReference>
<name>A0A1H0PL66_9ACTN</name>
<feature type="transmembrane region" description="Helical" evidence="2">
    <location>
        <begin position="163"/>
        <end position="182"/>
    </location>
</feature>
<evidence type="ECO:0000256" key="2">
    <source>
        <dbReference type="SAM" id="Phobius"/>
    </source>
</evidence>
<gene>
    <name evidence="3" type="ORF">SAMN05216259_11691</name>
</gene>
<keyword evidence="2" id="KW-0812">Transmembrane</keyword>
<evidence type="ECO:0000256" key="1">
    <source>
        <dbReference type="SAM" id="MobiDB-lite"/>
    </source>
</evidence>
<accession>A0A1H0PL66</accession>
<evidence type="ECO:0000313" key="4">
    <source>
        <dbReference type="Proteomes" id="UP000199341"/>
    </source>
</evidence>
<feature type="transmembrane region" description="Helical" evidence="2">
    <location>
        <begin position="123"/>
        <end position="142"/>
    </location>
</feature>
<dbReference type="STRING" id="310781.SAMN05216259_11691"/>
<feature type="region of interest" description="Disordered" evidence="1">
    <location>
        <begin position="1"/>
        <end position="40"/>
    </location>
</feature>
<protein>
    <recommendedName>
        <fullName evidence="5">ATP/GTP-binding protein</fullName>
    </recommendedName>
</protein>